<sequence length="379" mass="42073">MLLHAGAVQTFTRRHQRLKKSQKENNKQIYKQQRDGEKTTTTPNAPRRHEGCQRNPSPPTPKPLPAEPFPELSQHTYTRYFTTRNKEGSSTNQEETKLTMRQAENGLAFVQQMVSGTDVFISLVKELRGNGAGEGKKLAIHFQHPADSKLKLVSSALAENCDGHRTARKDGCSIVHLFCLLFLKLKVGLRSCSQHGISLNFLELIQYCQSFNSATLVQEVSKGCRRAFGGEYGLEGKEKLLTLISLSGWEELQPASKQSHVKCYKEPQEPNLLGMGNGSRCRLMVDVIQLVLVTPGVFPPVQLNYLDNLGQKAMCGRPCRETAFCNYLAETLGTEGLPAELCLQVVACGSSIKASALAQKSCNKRNVTLMYKQDQSSQI</sequence>
<feature type="region of interest" description="Disordered" evidence="1">
    <location>
        <begin position="1"/>
        <end position="70"/>
    </location>
</feature>
<dbReference type="Proteomes" id="UP000296049">
    <property type="component" value="Unassembled WGS sequence"/>
</dbReference>
<proteinExistence type="predicted"/>
<dbReference type="EMBL" id="KB743307">
    <property type="protein sequence ID" value="EOA99570.1"/>
    <property type="molecule type" value="Genomic_DNA"/>
</dbReference>
<organism evidence="2 3">
    <name type="scientific">Anas platyrhynchos</name>
    <name type="common">Mallard</name>
    <name type="synonym">Anas boschas</name>
    <dbReference type="NCBI Taxonomy" id="8839"/>
    <lineage>
        <taxon>Eukaryota</taxon>
        <taxon>Metazoa</taxon>
        <taxon>Chordata</taxon>
        <taxon>Craniata</taxon>
        <taxon>Vertebrata</taxon>
        <taxon>Euteleostomi</taxon>
        <taxon>Archelosauria</taxon>
        <taxon>Archosauria</taxon>
        <taxon>Dinosauria</taxon>
        <taxon>Saurischia</taxon>
        <taxon>Theropoda</taxon>
        <taxon>Coelurosauria</taxon>
        <taxon>Aves</taxon>
        <taxon>Neognathae</taxon>
        <taxon>Galloanserae</taxon>
        <taxon>Anseriformes</taxon>
        <taxon>Anatidae</taxon>
        <taxon>Anatinae</taxon>
        <taxon>Anas</taxon>
    </lineage>
</organism>
<feature type="compositionally biased region" description="Basic and acidic residues" evidence="1">
    <location>
        <begin position="21"/>
        <end position="38"/>
    </location>
</feature>
<evidence type="ECO:0000256" key="1">
    <source>
        <dbReference type="SAM" id="MobiDB-lite"/>
    </source>
</evidence>
<gene>
    <name evidence="2" type="ORF">Anapl_13004</name>
</gene>
<reference evidence="3" key="1">
    <citation type="journal article" date="2013" name="Nat. Genet.">
        <title>The duck genome and transcriptome provide insight into an avian influenza virus reservoir species.</title>
        <authorList>
            <person name="Huang Y."/>
            <person name="Li Y."/>
            <person name="Burt D.W."/>
            <person name="Chen H."/>
            <person name="Zhang Y."/>
            <person name="Qian W."/>
            <person name="Kim H."/>
            <person name="Gan S."/>
            <person name="Zhao Y."/>
            <person name="Li J."/>
            <person name="Yi K."/>
            <person name="Feng H."/>
            <person name="Zhu P."/>
            <person name="Li B."/>
            <person name="Liu Q."/>
            <person name="Fairley S."/>
            <person name="Magor K.E."/>
            <person name="Du Z."/>
            <person name="Hu X."/>
            <person name="Goodman L."/>
            <person name="Tafer H."/>
            <person name="Vignal A."/>
            <person name="Lee T."/>
            <person name="Kim K.W."/>
            <person name="Sheng Z."/>
            <person name="An Y."/>
            <person name="Searle S."/>
            <person name="Herrero J."/>
            <person name="Groenen M.A."/>
            <person name="Crooijmans R.P."/>
            <person name="Faraut T."/>
            <person name="Cai Q."/>
            <person name="Webster R.G."/>
            <person name="Aldridge J.R."/>
            <person name="Warren W.C."/>
            <person name="Bartschat S."/>
            <person name="Kehr S."/>
            <person name="Marz M."/>
            <person name="Stadler P.F."/>
            <person name="Smith J."/>
            <person name="Kraus R.H."/>
            <person name="Zhao Y."/>
            <person name="Ren L."/>
            <person name="Fei J."/>
            <person name="Morisson M."/>
            <person name="Kaiser P."/>
            <person name="Griffin D.K."/>
            <person name="Rao M."/>
            <person name="Pitel F."/>
            <person name="Wang J."/>
            <person name="Li N."/>
        </authorList>
    </citation>
    <scope>NUCLEOTIDE SEQUENCE [LARGE SCALE GENOMIC DNA]</scope>
</reference>
<feature type="compositionally biased region" description="Pro residues" evidence="1">
    <location>
        <begin position="56"/>
        <end position="68"/>
    </location>
</feature>
<name>R0JQC6_ANAPL</name>
<keyword evidence="3" id="KW-1185">Reference proteome</keyword>
<protein>
    <submittedName>
        <fullName evidence="2">Uncharacterized protein</fullName>
    </submittedName>
</protein>
<dbReference type="AlphaFoldDB" id="R0JQC6"/>
<evidence type="ECO:0000313" key="2">
    <source>
        <dbReference type="EMBL" id="EOA99570.1"/>
    </source>
</evidence>
<accession>R0JQC6</accession>
<evidence type="ECO:0000313" key="3">
    <source>
        <dbReference type="Proteomes" id="UP000296049"/>
    </source>
</evidence>